<evidence type="ECO:0000256" key="4">
    <source>
        <dbReference type="ARBA" id="ARBA00022692"/>
    </source>
</evidence>
<dbReference type="SUPFAM" id="SSF103190">
    <property type="entry name" value="Sensory domain-like"/>
    <property type="match status" value="1"/>
</dbReference>
<dbReference type="PANTHER" id="PTHR32089">
    <property type="entry name" value="METHYL-ACCEPTING CHEMOTAXIS PROTEIN MCPB"/>
    <property type="match status" value="1"/>
</dbReference>
<evidence type="ECO:0000313" key="14">
    <source>
        <dbReference type="EMBL" id="MSS44296.1"/>
    </source>
</evidence>
<organism evidence="14 15">
    <name type="scientific">Anaerosalibacter bizertensis</name>
    <dbReference type="NCBI Taxonomy" id="932217"/>
    <lineage>
        <taxon>Bacteria</taxon>
        <taxon>Bacillati</taxon>
        <taxon>Bacillota</taxon>
        <taxon>Tissierellia</taxon>
        <taxon>Tissierellales</taxon>
        <taxon>Sporanaerobacteraceae</taxon>
        <taxon>Anaerosalibacter</taxon>
    </lineage>
</organism>
<feature type="coiled-coil region" evidence="10">
    <location>
        <begin position="645"/>
        <end position="672"/>
    </location>
</feature>
<keyword evidence="3" id="KW-0145">Chemotaxis</keyword>
<evidence type="ECO:0000256" key="3">
    <source>
        <dbReference type="ARBA" id="ARBA00022500"/>
    </source>
</evidence>
<sequence>MKSIKGRIALFCCIICIVSIFAVSFINYKTSSKHIIDGQLGRLEESGNKYGKEIDGWLRVQGRIIEEIENELKYASKNKDIDVYSEKYLADYLKYKNSTNSDILEYYVGFPENRVATYQGNMPLPKGYNVKDKDWYIRASDSDKVILSEPYVDFEHEKVVVTVAKAVRKNGKIEAVIASDIFIDHLIDLVSQAKPMKGANGFLIDDNGNILSYYNKDFIYSEEKGFTSATDVLGSGMEKLIKNGSKKGNVEKMKDYDKVDKYFTAAPVEYSGWTIGFSIPVKDVEKPLNEMVMRSLIIGAILSIIAIVVTYIIGNNISKPIVEATDFAEEIANLDIRKDVDEKQLERKDEIGRMFESFEKISNNLRKFTMELSGASEQVASFSEEMASTSEESTAAQENVASSASNVAENSNELLKDITNVMDSMENVSKSLEEALTKGENIARLSQKASEKSDIGKNDIGEVIDRMESINNSTSQVYDSLKDVMNSSEKISEFVDIIRSIAEQTNLLALNAAIEAARAGEAGRGFTVVAEEVRKLAEGVEEASDEISGLIVQNNDIIDRTNILAGENIKNVEEGLGVVESTGEVFGEIIGLIKELNDDMADMTKYIEGIVKDGDGVMEATNNMQEISVDVSSQIQNVSAATEEQTAAMEEIASASESLAELAQELQNLIAKVKY</sequence>
<keyword evidence="6 11" id="KW-0472">Membrane</keyword>
<dbReference type="PROSITE" id="PS50885">
    <property type="entry name" value="HAMP"/>
    <property type="match status" value="1"/>
</dbReference>
<dbReference type="InterPro" id="IPR033479">
    <property type="entry name" value="dCache_1"/>
</dbReference>
<evidence type="ECO:0000256" key="2">
    <source>
        <dbReference type="ARBA" id="ARBA00022475"/>
    </source>
</evidence>
<keyword evidence="7 9" id="KW-0807">Transducer</keyword>
<comment type="subcellular location">
    <subcellularLocation>
        <location evidence="1">Cell membrane</location>
        <topology evidence="1">Multi-pass membrane protein</topology>
    </subcellularLocation>
</comment>
<dbReference type="RefSeq" id="WP_154484967.1">
    <property type="nucleotide sequence ID" value="NZ_VULR01000021.1"/>
</dbReference>
<dbReference type="PANTHER" id="PTHR32089:SF112">
    <property type="entry name" value="LYSOZYME-LIKE PROTEIN-RELATED"/>
    <property type="match status" value="1"/>
</dbReference>
<feature type="transmembrane region" description="Helical" evidence="11">
    <location>
        <begin position="296"/>
        <end position="314"/>
    </location>
</feature>
<dbReference type="SMART" id="SM00304">
    <property type="entry name" value="HAMP"/>
    <property type="match status" value="1"/>
</dbReference>
<dbReference type="GO" id="GO:0006935">
    <property type="term" value="P:chemotaxis"/>
    <property type="evidence" value="ECO:0007669"/>
    <property type="project" value="UniProtKB-KW"/>
</dbReference>
<feature type="transmembrane region" description="Helical" evidence="11">
    <location>
        <begin position="6"/>
        <end position="26"/>
    </location>
</feature>
<dbReference type="EMBL" id="VULR01000021">
    <property type="protein sequence ID" value="MSS44296.1"/>
    <property type="molecule type" value="Genomic_DNA"/>
</dbReference>
<dbReference type="GO" id="GO:0007165">
    <property type="term" value="P:signal transduction"/>
    <property type="evidence" value="ECO:0007669"/>
    <property type="project" value="UniProtKB-KW"/>
</dbReference>
<evidence type="ECO:0000256" key="10">
    <source>
        <dbReference type="SAM" id="Coils"/>
    </source>
</evidence>
<dbReference type="SMART" id="SM00283">
    <property type="entry name" value="MA"/>
    <property type="match status" value="1"/>
</dbReference>
<evidence type="ECO:0000256" key="5">
    <source>
        <dbReference type="ARBA" id="ARBA00022989"/>
    </source>
</evidence>
<dbReference type="AlphaFoldDB" id="A0A844FK81"/>
<evidence type="ECO:0000256" key="9">
    <source>
        <dbReference type="PROSITE-ProRule" id="PRU00284"/>
    </source>
</evidence>
<dbReference type="Proteomes" id="UP000462760">
    <property type="component" value="Unassembled WGS sequence"/>
</dbReference>
<dbReference type="CDD" id="cd12912">
    <property type="entry name" value="PDC2_MCP_like"/>
    <property type="match status" value="1"/>
</dbReference>
<comment type="caution">
    <text evidence="14">The sequence shown here is derived from an EMBL/GenBank/DDBJ whole genome shotgun (WGS) entry which is preliminary data.</text>
</comment>
<dbReference type="Gene3D" id="3.30.450.20">
    <property type="entry name" value="PAS domain"/>
    <property type="match status" value="2"/>
</dbReference>
<keyword evidence="5 11" id="KW-1133">Transmembrane helix</keyword>
<dbReference type="Gene3D" id="1.10.287.950">
    <property type="entry name" value="Methyl-accepting chemotaxis protein"/>
    <property type="match status" value="1"/>
</dbReference>
<dbReference type="InterPro" id="IPR003660">
    <property type="entry name" value="HAMP_dom"/>
</dbReference>
<protein>
    <submittedName>
        <fullName evidence="14">HAMP domain-containing protein</fullName>
    </submittedName>
</protein>
<reference evidence="14 15" key="1">
    <citation type="submission" date="2019-08" db="EMBL/GenBank/DDBJ databases">
        <title>In-depth cultivation of the pig gut microbiome towards novel bacterial diversity and tailored functional studies.</title>
        <authorList>
            <person name="Wylensek D."/>
            <person name="Hitch T.C.A."/>
            <person name="Clavel T."/>
        </authorList>
    </citation>
    <scope>NUCLEOTIDE SEQUENCE [LARGE SCALE GENOMIC DNA]</scope>
    <source>
        <strain evidence="14 15">Med78-601-WT-4W-RMD-3</strain>
    </source>
</reference>
<evidence type="ECO:0000256" key="1">
    <source>
        <dbReference type="ARBA" id="ARBA00004651"/>
    </source>
</evidence>
<evidence type="ECO:0000256" key="7">
    <source>
        <dbReference type="ARBA" id="ARBA00023224"/>
    </source>
</evidence>
<keyword evidence="10" id="KW-0175">Coiled coil</keyword>
<dbReference type="InterPro" id="IPR004089">
    <property type="entry name" value="MCPsignal_dom"/>
</dbReference>
<evidence type="ECO:0000259" key="12">
    <source>
        <dbReference type="PROSITE" id="PS50111"/>
    </source>
</evidence>
<evidence type="ECO:0000256" key="11">
    <source>
        <dbReference type="SAM" id="Phobius"/>
    </source>
</evidence>
<dbReference type="SUPFAM" id="SSF58104">
    <property type="entry name" value="Methyl-accepting chemotaxis protein (MCP) signaling domain"/>
    <property type="match status" value="1"/>
</dbReference>
<feature type="domain" description="Methyl-accepting transducer" evidence="12">
    <location>
        <begin position="389"/>
        <end position="660"/>
    </location>
</feature>
<keyword evidence="4 11" id="KW-0812">Transmembrane</keyword>
<evidence type="ECO:0000256" key="8">
    <source>
        <dbReference type="ARBA" id="ARBA00029447"/>
    </source>
</evidence>
<gene>
    <name evidence="14" type="ORF">FYJ27_11355</name>
</gene>
<evidence type="ECO:0000313" key="15">
    <source>
        <dbReference type="Proteomes" id="UP000462760"/>
    </source>
</evidence>
<dbReference type="GO" id="GO:0005886">
    <property type="term" value="C:plasma membrane"/>
    <property type="evidence" value="ECO:0007669"/>
    <property type="project" value="UniProtKB-SubCell"/>
</dbReference>
<dbReference type="PROSITE" id="PS50111">
    <property type="entry name" value="CHEMOTAXIS_TRANSDUC_2"/>
    <property type="match status" value="1"/>
</dbReference>
<proteinExistence type="inferred from homology"/>
<dbReference type="Pfam" id="PF00015">
    <property type="entry name" value="MCPsignal"/>
    <property type="match status" value="1"/>
</dbReference>
<keyword evidence="2" id="KW-1003">Cell membrane</keyword>
<dbReference type="OrthoDB" id="597657at2"/>
<feature type="domain" description="HAMP" evidence="13">
    <location>
        <begin position="315"/>
        <end position="370"/>
    </location>
</feature>
<comment type="similarity">
    <text evidence="8">Belongs to the methyl-accepting chemotaxis (MCP) protein family.</text>
</comment>
<name>A0A844FK81_9FIRM</name>
<dbReference type="CDD" id="cd06225">
    <property type="entry name" value="HAMP"/>
    <property type="match status" value="1"/>
</dbReference>
<dbReference type="CDD" id="cd11386">
    <property type="entry name" value="MCP_signal"/>
    <property type="match status" value="1"/>
</dbReference>
<dbReference type="Gene3D" id="1.10.8.500">
    <property type="entry name" value="HAMP domain in histidine kinase"/>
    <property type="match status" value="1"/>
</dbReference>
<accession>A0A844FK81</accession>
<dbReference type="Pfam" id="PF02743">
    <property type="entry name" value="dCache_1"/>
    <property type="match status" value="1"/>
</dbReference>
<evidence type="ECO:0000256" key="6">
    <source>
        <dbReference type="ARBA" id="ARBA00023136"/>
    </source>
</evidence>
<dbReference type="InterPro" id="IPR029151">
    <property type="entry name" value="Sensor-like_sf"/>
</dbReference>
<evidence type="ECO:0000259" key="13">
    <source>
        <dbReference type="PROSITE" id="PS50885"/>
    </source>
</evidence>